<gene>
    <name evidence="3" type="ORF">g.4905</name>
</gene>
<feature type="domain" description="PiggyBac transposable element-derived protein" evidence="2">
    <location>
        <begin position="6"/>
        <end position="101"/>
    </location>
</feature>
<feature type="non-terminal residue" evidence="3">
    <location>
        <position position="182"/>
    </location>
</feature>
<evidence type="ECO:0000313" key="3">
    <source>
        <dbReference type="EMBL" id="JAS17640.1"/>
    </source>
</evidence>
<dbReference type="EMBL" id="GEDC01019658">
    <property type="protein sequence ID" value="JAS17640.1"/>
    <property type="molecule type" value="Transcribed_RNA"/>
</dbReference>
<protein>
    <recommendedName>
        <fullName evidence="2">PiggyBac transposable element-derived protein domain-containing protein</fullName>
    </recommendedName>
</protein>
<dbReference type="PANTHER" id="PTHR46599:SF6">
    <property type="entry name" value="DUAL SPECIFICITY PHOSPHATASE 26"/>
    <property type="match status" value="1"/>
</dbReference>
<sequence>MINKKGRPVGDTQFLFSGNTTSLSQKVKNNKVVCLLSTMHKGNAISQTSRKPVMIEHYNETKYGVDTFDQMCSTMSFSRKTKKWPLCVFYEIINMATINAYVVLSRAQSVRGDPEMKRNLFMEQLHVQLLTPWLEEQLKVPTLRRAVKLDILSVLKVDEQVPARPQPEKKRTTCKYCSSTKR</sequence>
<feature type="region of interest" description="Disordered" evidence="1">
    <location>
        <begin position="162"/>
        <end position="182"/>
    </location>
</feature>
<dbReference type="AlphaFoldDB" id="A0A1B6CVX8"/>
<accession>A0A1B6CVX8</accession>
<feature type="compositionally biased region" description="Basic and acidic residues" evidence="1">
    <location>
        <begin position="162"/>
        <end position="171"/>
    </location>
</feature>
<dbReference type="InterPro" id="IPR029526">
    <property type="entry name" value="PGBD"/>
</dbReference>
<evidence type="ECO:0000256" key="1">
    <source>
        <dbReference type="SAM" id="MobiDB-lite"/>
    </source>
</evidence>
<dbReference type="Pfam" id="PF13843">
    <property type="entry name" value="DDE_Tnp_1_7"/>
    <property type="match status" value="1"/>
</dbReference>
<dbReference type="PANTHER" id="PTHR46599">
    <property type="entry name" value="PIGGYBAC TRANSPOSABLE ELEMENT-DERIVED PROTEIN 4"/>
    <property type="match status" value="1"/>
</dbReference>
<organism evidence="3">
    <name type="scientific">Clastoptera arizonana</name>
    <name type="common">Arizona spittle bug</name>
    <dbReference type="NCBI Taxonomy" id="38151"/>
    <lineage>
        <taxon>Eukaryota</taxon>
        <taxon>Metazoa</taxon>
        <taxon>Ecdysozoa</taxon>
        <taxon>Arthropoda</taxon>
        <taxon>Hexapoda</taxon>
        <taxon>Insecta</taxon>
        <taxon>Pterygota</taxon>
        <taxon>Neoptera</taxon>
        <taxon>Paraneoptera</taxon>
        <taxon>Hemiptera</taxon>
        <taxon>Auchenorrhyncha</taxon>
        <taxon>Cercopoidea</taxon>
        <taxon>Clastopteridae</taxon>
        <taxon>Clastoptera</taxon>
    </lineage>
</organism>
<reference evidence="3" key="1">
    <citation type="submission" date="2015-12" db="EMBL/GenBank/DDBJ databases">
        <title>De novo transcriptome assembly of four potential Pierce s Disease insect vectors from Arizona vineyards.</title>
        <authorList>
            <person name="Tassone E.E."/>
        </authorList>
    </citation>
    <scope>NUCLEOTIDE SEQUENCE</scope>
</reference>
<evidence type="ECO:0000259" key="2">
    <source>
        <dbReference type="Pfam" id="PF13843"/>
    </source>
</evidence>
<name>A0A1B6CVX8_9HEMI</name>
<proteinExistence type="predicted"/>